<keyword evidence="2 4" id="KW-0378">Hydrolase</keyword>
<proteinExistence type="inferred from homology"/>
<dbReference type="PANTHER" id="PTHR43046:SF12">
    <property type="entry name" value="GDP-MANNOSE MANNOSYL HYDROLASE"/>
    <property type="match status" value="1"/>
</dbReference>
<organism evidence="5 6">
    <name type="scientific">Burkholderia pseudomallei</name>
    <name type="common">Pseudomonas pseudomallei</name>
    <dbReference type="NCBI Taxonomy" id="28450"/>
    <lineage>
        <taxon>Bacteria</taxon>
        <taxon>Pseudomonadati</taxon>
        <taxon>Pseudomonadota</taxon>
        <taxon>Betaproteobacteria</taxon>
        <taxon>Burkholderiales</taxon>
        <taxon>Burkholderiaceae</taxon>
        <taxon>Burkholderia</taxon>
        <taxon>pseudomallei group</taxon>
    </lineage>
</organism>
<evidence type="ECO:0000256" key="1">
    <source>
        <dbReference type="ARBA" id="ARBA00001946"/>
    </source>
</evidence>
<dbReference type="Proteomes" id="UP000030475">
    <property type="component" value="Unassembled WGS sequence"/>
</dbReference>
<dbReference type="PROSITE" id="PS51462">
    <property type="entry name" value="NUDIX"/>
    <property type="match status" value="1"/>
</dbReference>
<sequence length="160" mass="17286">MSAMKPPGRTRARTVSCGVVLLDSDGRVLLAHATDTTHWDIPKGQGEPGETAQQAALRELAEETGIVLDPARLVDLGLFAYRRDKDLHLFAARAAAGETDLSRCTCTSMFPSRRDGTMIPEMDAFRWTAPADVDAYASRSLARLFGTTLSLAALHRTLAG</sequence>
<dbReference type="PROSITE" id="PS00893">
    <property type="entry name" value="NUDIX_BOX"/>
    <property type="match status" value="1"/>
</dbReference>
<evidence type="ECO:0000313" key="5">
    <source>
        <dbReference type="EMBL" id="KGX08784.1"/>
    </source>
</evidence>
<dbReference type="EMBL" id="JQIM01000010">
    <property type="protein sequence ID" value="KGX08784.1"/>
    <property type="molecule type" value="Genomic_DNA"/>
</dbReference>
<dbReference type="PRINTS" id="PR00502">
    <property type="entry name" value="NUDIXFAMILY"/>
</dbReference>
<comment type="similarity">
    <text evidence="4">Belongs to the Nudix hydrolase family.</text>
</comment>
<keyword evidence="3" id="KW-0460">Magnesium</keyword>
<dbReference type="PANTHER" id="PTHR43046">
    <property type="entry name" value="GDP-MANNOSE MANNOSYL HYDROLASE"/>
    <property type="match status" value="1"/>
</dbReference>
<comment type="caution">
    <text evidence="5">The sequence shown here is derived from an EMBL/GenBank/DDBJ whole genome shotgun (WGS) entry which is preliminary data.</text>
</comment>
<dbReference type="Gene3D" id="3.90.79.10">
    <property type="entry name" value="Nucleoside Triphosphate Pyrophosphohydrolase"/>
    <property type="match status" value="1"/>
</dbReference>
<dbReference type="OMA" id="MDAYRWT"/>
<dbReference type="InterPro" id="IPR015797">
    <property type="entry name" value="NUDIX_hydrolase-like_dom_sf"/>
</dbReference>
<gene>
    <name evidence="5" type="ORF">Y036_478</name>
</gene>
<evidence type="ECO:0000256" key="4">
    <source>
        <dbReference type="RuleBase" id="RU003476"/>
    </source>
</evidence>
<dbReference type="InterPro" id="IPR020084">
    <property type="entry name" value="NUDIX_hydrolase_CS"/>
</dbReference>
<dbReference type="InterPro" id="IPR000086">
    <property type="entry name" value="NUDIX_hydrolase_dom"/>
</dbReference>
<comment type="cofactor">
    <cofactor evidence="1">
        <name>Mg(2+)</name>
        <dbReference type="ChEBI" id="CHEBI:18420"/>
    </cofactor>
</comment>
<dbReference type="RefSeq" id="WP_004531184.1">
    <property type="nucleotide sequence ID" value="NZ_AP028071.1"/>
</dbReference>
<reference evidence="5 6" key="1">
    <citation type="submission" date="2014-08" db="EMBL/GenBank/DDBJ databases">
        <authorList>
            <person name="Bunnell A."/>
            <person name="Chain P.S."/>
            <person name="Chertkov O."/>
            <person name="Currie B.J."/>
            <person name="Daligault H.E."/>
            <person name="Davenport K.W."/>
            <person name="Davis C."/>
            <person name="Gleasner C.D."/>
            <person name="Johnson S.L."/>
            <person name="Kaestli M."/>
            <person name="Koren S."/>
            <person name="Kunde Y.A."/>
            <person name="Mayo M."/>
            <person name="McMurry K.K."/>
            <person name="Price E.P."/>
            <person name="Reitenga K.G."/>
            <person name="Robison R."/>
            <person name="Rosovitz M.J."/>
            <person name="Sarovich D.S."/>
            <person name="Teshima H."/>
        </authorList>
    </citation>
    <scope>NUCLEOTIDE SEQUENCE [LARGE SCALE GENOMIC DNA]</scope>
    <source>
        <strain evidence="5 6">MSHR44</strain>
    </source>
</reference>
<dbReference type="SUPFAM" id="SSF55811">
    <property type="entry name" value="Nudix"/>
    <property type="match status" value="1"/>
</dbReference>
<dbReference type="GO" id="GO:0016787">
    <property type="term" value="F:hydrolase activity"/>
    <property type="evidence" value="ECO:0007669"/>
    <property type="project" value="UniProtKB-KW"/>
</dbReference>
<accession>A0A095LF04</accession>
<evidence type="ECO:0000256" key="2">
    <source>
        <dbReference type="ARBA" id="ARBA00022801"/>
    </source>
</evidence>
<dbReference type="GeneID" id="93059976"/>
<dbReference type="Pfam" id="PF00293">
    <property type="entry name" value="NUDIX"/>
    <property type="match status" value="1"/>
</dbReference>
<dbReference type="CDD" id="cd02883">
    <property type="entry name" value="NUDIX_Hydrolase"/>
    <property type="match status" value="1"/>
</dbReference>
<name>A0A095LF04_BURPE</name>
<dbReference type="KEGG" id="but:X994_1192"/>
<dbReference type="InterPro" id="IPR020476">
    <property type="entry name" value="Nudix_hydrolase"/>
</dbReference>
<protein>
    <submittedName>
        <fullName evidence="5">NUDIX domain protein</fullName>
    </submittedName>
</protein>
<evidence type="ECO:0000256" key="3">
    <source>
        <dbReference type="ARBA" id="ARBA00022842"/>
    </source>
</evidence>
<dbReference type="AlphaFoldDB" id="A0A095LF04"/>
<evidence type="ECO:0000313" key="6">
    <source>
        <dbReference type="Proteomes" id="UP000030475"/>
    </source>
</evidence>